<dbReference type="Pfam" id="PF12945">
    <property type="entry name" value="PilZNR"/>
    <property type="match status" value="1"/>
</dbReference>
<dbReference type="Proteomes" id="UP001168883">
    <property type="component" value="Unassembled WGS sequence"/>
</dbReference>
<dbReference type="Gene3D" id="2.40.10.220">
    <property type="entry name" value="predicted glycosyltransferase like domains"/>
    <property type="match status" value="1"/>
</dbReference>
<dbReference type="InterPro" id="IPR009875">
    <property type="entry name" value="PilZ_domain"/>
</dbReference>
<evidence type="ECO:0000313" key="3">
    <source>
        <dbReference type="EMBL" id="MDO3679201.1"/>
    </source>
</evidence>
<keyword evidence="3" id="KW-0282">Flagellum</keyword>
<protein>
    <submittedName>
        <fullName evidence="3">Flagellar brake domain-containing protein</fullName>
    </submittedName>
</protein>
<comment type="caution">
    <text evidence="3">The sequence shown here is derived from an EMBL/GenBank/DDBJ whole genome shotgun (WGS) entry which is preliminary data.</text>
</comment>
<keyword evidence="3" id="KW-0966">Cell projection</keyword>
<gene>
    <name evidence="3" type="ORF">Q3C12_19510</name>
</gene>
<evidence type="ECO:0000313" key="4">
    <source>
        <dbReference type="Proteomes" id="UP001168883"/>
    </source>
</evidence>
<feature type="domain" description="Type III secretion system flagellar brake protein YcgR PilZN" evidence="2">
    <location>
        <begin position="4"/>
        <end position="93"/>
    </location>
</feature>
<name>A0ABT8VDZ4_9BACL</name>
<evidence type="ECO:0000259" key="2">
    <source>
        <dbReference type="Pfam" id="PF12945"/>
    </source>
</evidence>
<evidence type="ECO:0000259" key="1">
    <source>
        <dbReference type="Pfam" id="PF07238"/>
    </source>
</evidence>
<proteinExistence type="predicted"/>
<sequence length="217" mass="24988">MLPKVNQTLFIQINSIDDEEAKQEYKSRIADVSDAYISMEVPIHDKSGKLKRLYPGDELSVYFITEGGVKNYFNSSVLGFSDDVIRLVLIKKPDPESITKVQRRSFLRVPAILEIAVKFSEQLQFVSLTDDVGGGGISFLCEGYVPVESGHTVECWLLVPFKNGQIEHVPFKSEIVRVKELETGKKQVMMRFSEITDRDRQKIIRYCFERQLDFRKR</sequence>
<dbReference type="RefSeq" id="WP_127485646.1">
    <property type="nucleotide sequence ID" value="NZ_JARLKN010000091.1"/>
</dbReference>
<reference evidence="3" key="1">
    <citation type="submission" date="2023-07" db="EMBL/GenBank/DDBJ databases">
        <authorList>
            <person name="Aktuganov G."/>
            <person name="Boyko T."/>
            <person name="Delegan Y."/>
            <person name="Galimzianova N."/>
            <person name="Gilvanova E."/>
            <person name="Korobov V."/>
            <person name="Kuzmina L."/>
            <person name="Melentiev A."/>
            <person name="Milman P."/>
            <person name="Ryabova A."/>
            <person name="Stupak E."/>
            <person name="Yasakov T."/>
            <person name="Zharikova N."/>
            <person name="Zhurenko E."/>
        </authorList>
    </citation>
    <scope>NUCLEOTIDE SEQUENCE</scope>
    <source>
        <strain evidence="3">IB-739</strain>
    </source>
</reference>
<dbReference type="Pfam" id="PF07238">
    <property type="entry name" value="PilZ"/>
    <property type="match status" value="1"/>
</dbReference>
<accession>A0ABT8VDZ4</accession>
<organism evidence="3 4">
    <name type="scientific">Paenibacillus ehimensis</name>
    <dbReference type="NCBI Taxonomy" id="79264"/>
    <lineage>
        <taxon>Bacteria</taxon>
        <taxon>Bacillati</taxon>
        <taxon>Bacillota</taxon>
        <taxon>Bacilli</taxon>
        <taxon>Bacillales</taxon>
        <taxon>Paenibacillaceae</taxon>
        <taxon>Paenibacillus</taxon>
    </lineage>
</organism>
<keyword evidence="3" id="KW-0969">Cilium</keyword>
<dbReference type="EMBL" id="JAUMKJ010000024">
    <property type="protein sequence ID" value="MDO3679201.1"/>
    <property type="molecule type" value="Genomic_DNA"/>
</dbReference>
<feature type="domain" description="PilZ" evidence="1">
    <location>
        <begin position="102"/>
        <end position="209"/>
    </location>
</feature>
<dbReference type="InterPro" id="IPR009926">
    <property type="entry name" value="T3SS_YcgR_PilZN"/>
</dbReference>
<keyword evidence="4" id="KW-1185">Reference proteome</keyword>